<feature type="transmembrane region" description="Helical" evidence="2">
    <location>
        <begin position="434"/>
        <end position="451"/>
    </location>
</feature>
<keyword evidence="2" id="KW-1133">Transmembrane helix</keyword>
<feature type="region of interest" description="Disordered" evidence="1">
    <location>
        <begin position="1031"/>
        <end position="1062"/>
    </location>
</feature>
<gene>
    <name evidence="3" type="ORF">GCM10009654_30610</name>
</gene>
<keyword evidence="4" id="KW-1185">Reference proteome</keyword>
<reference evidence="3 4" key="1">
    <citation type="journal article" date="2019" name="Int. J. Syst. Evol. Microbiol.">
        <title>The Global Catalogue of Microorganisms (GCM) 10K type strain sequencing project: providing services to taxonomists for standard genome sequencing and annotation.</title>
        <authorList>
            <consortium name="The Broad Institute Genomics Platform"/>
            <consortium name="The Broad Institute Genome Sequencing Center for Infectious Disease"/>
            <person name="Wu L."/>
            <person name="Ma J."/>
        </authorList>
    </citation>
    <scope>NUCLEOTIDE SEQUENCE [LARGE SCALE GENOMIC DNA]</scope>
    <source>
        <strain evidence="3 4">JCM 12696</strain>
    </source>
</reference>
<feature type="compositionally biased region" description="Basic and acidic residues" evidence="1">
    <location>
        <begin position="806"/>
        <end position="816"/>
    </location>
</feature>
<protein>
    <submittedName>
        <fullName evidence="3">Uncharacterized protein</fullName>
    </submittedName>
</protein>
<accession>A0ABN1UUV1</accession>
<name>A0ABN1UUV1_9ACTN</name>
<feature type="compositionally biased region" description="Low complexity" evidence="1">
    <location>
        <begin position="736"/>
        <end position="746"/>
    </location>
</feature>
<feature type="compositionally biased region" description="Basic and acidic residues" evidence="1">
    <location>
        <begin position="717"/>
        <end position="735"/>
    </location>
</feature>
<comment type="caution">
    <text evidence="3">The sequence shown here is derived from an EMBL/GenBank/DDBJ whole genome shotgun (WGS) entry which is preliminary data.</text>
</comment>
<organism evidence="3 4">
    <name type="scientific">Streptomyces hebeiensis</name>
    <dbReference type="NCBI Taxonomy" id="229486"/>
    <lineage>
        <taxon>Bacteria</taxon>
        <taxon>Bacillati</taxon>
        <taxon>Actinomycetota</taxon>
        <taxon>Actinomycetes</taxon>
        <taxon>Kitasatosporales</taxon>
        <taxon>Streptomycetaceae</taxon>
        <taxon>Streptomyces</taxon>
    </lineage>
</organism>
<evidence type="ECO:0000313" key="4">
    <source>
        <dbReference type="Proteomes" id="UP001501371"/>
    </source>
</evidence>
<keyword evidence="2" id="KW-0472">Membrane</keyword>
<feature type="compositionally biased region" description="Basic and acidic residues" evidence="1">
    <location>
        <begin position="641"/>
        <end position="680"/>
    </location>
</feature>
<feature type="compositionally biased region" description="Basic and acidic residues" evidence="1">
    <location>
        <begin position="770"/>
        <end position="799"/>
    </location>
</feature>
<feature type="compositionally biased region" description="Basic and acidic residues" evidence="1">
    <location>
        <begin position="687"/>
        <end position="699"/>
    </location>
</feature>
<dbReference type="Proteomes" id="UP001501371">
    <property type="component" value="Unassembled WGS sequence"/>
</dbReference>
<feature type="transmembrane region" description="Helical" evidence="2">
    <location>
        <begin position="494"/>
        <end position="515"/>
    </location>
</feature>
<dbReference type="EMBL" id="BAAAKV010000025">
    <property type="protein sequence ID" value="GAA1171305.1"/>
    <property type="molecule type" value="Genomic_DNA"/>
</dbReference>
<feature type="compositionally biased region" description="Low complexity" evidence="1">
    <location>
        <begin position="606"/>
        <end position="615"/>
    </location>
</feature>
<keyword evidence="2" id="KW-0812">Transmembrane</keyword>
<evidence type="ECO:0000256" key="1">
    <source>
        <dbReference type="SAM" id="MobiDB-lite"/>
    </source>
</evidence>
<evidence type="ECO:0000256" key="2">
    <source>
        <dbReference type="SAM" id="Phobius"/>
    </source>
</evidence>
<proteinExistence type="predicted"/>
<evidence type="ECO:0000313" key="3">
    <source>
        <dbReference type="EMBL" id="GAA1171305.1"/>
    </source>
</evidence>
<feature type="region of interest" description="Disordered" evidence="1">
    <location>
        <begin position="606"/>
        <end position="853"/>
    </location>
</feature>
<sequence>MSRDRRPPAGVVLLDLRHCAVPHDDPHGGSGHGHDRTAEDPVTEALARARSSDVRRFLVLDDAARLVAHQLHYERLYKHGPAQVLCLAVGGRDLRALGRPHALRPPTAGVLWIPEAYAGAGPVRGAETDGPEDDDALRPLLELLGEPLVFDAVLTELADVLHGVGVPAARVLEHDLTEEARTRAWRQALERLTGQEIPTPALVAEGAPGSGPGGGDAVPAALAPLLGHTMPRSLAGRSWLVPGAPAETRQRACGRALEDAEDGYERVRGLSGLFGRLPGRRARPVDLPERLERLADELGGYRDVIAGALSDGGGDRLRPDQRGRLLKRGIDLPEIPEASRGAVGPGLRTYTERLIEFGLPLRFGAAGLGALSMLSAPAGSAARLARLDEICPPGRLDDLASPVPFRLRGSAFGQVAPVFLLALLAGLWPGPGWVLGPAAGVVAAALTLLMLRRRPNRSYDGRLDGGGSTPWGLRLLAGPAGGAAGAVTGRLTEVPVWAGATALVVAVAGLGALLLRDWSAAVDLWWTRTDVRWAARALTEIDDLLARTAVHDWLFADARYHCSDGARAVARLVRDLAGTAEDRITGGTRAEPAGWAAAPATVTDTATGAGGQAAAEPWSWDNWGDSAADDGWSASVTRSGTTRDDGDHQDHRDHRDHRDDSNDWGDRGERDDRADYDHRDHRTGRGYRGEGGHRDDRGHRNGSGYQGGYQDDEDGYRDDGWYERSGPDRPGDDRAAAPVGAWPPGADGDDGDDGWSEGTDWSRGDGGWDDEGRTRRPARGDDDRARGDARGGAADDGRAETAATAGERRPPSRDAYDEPADGPLEYDLSDEDGAWPAGRSRPSRRARGPWPRDPRGALVDTLHGDLADGALAILAAHWAAVEADPAQAGRASLRAPMTDVLDAEHALLQRDGATSAPPFAREPGRRPGAAELLGVSADRAGRLLGPDGGTGGADETVPLCAAEHRRMLSKDPTAVRQVRFAPEAMRRGTEADLPYDGWYTAGEDVVWTPGGRHAGVLRLVPLRSGIVRTVRGEQREQAERRGYEERPEQEERRERWGQGEES</sequence>
<dbReference type="RefSeq" id="WP_344276026.1">
    <property type="nucleotide sequence ID" value="NZ_BAAAKV010000025.1"/>
</dbReference>